<organism evidence="2 3">
    <name type="scientific">Hermetia illucens</name>
    <name type="common">Black soldier fly</name>
    <dbReference type="NCBI Taxonomy" id="343691"/>
    <lineage>
        <taxon>Eukaryota</taxon>
        <taxon>Metazoa</taxon>
        <taxon>Ecdysozoa</taxon>
        <taxon>Arthropoda</taxon>
        <taxon>Hexapoda</taxon>
        <taxon>Insecta</taxon>
        <taxon>Pterygota</taxon>
        <taxon>Neoptera</taxon>
        <taxon>Endopterygota</taxon>
        <taxon>Diptera</taxon>
        <taxon>Brachycera</taxon>
        <taxon>Stratiomyomorpha</taxon>
        <taxon>Stratiomyidae</taxon>
        <taxon>Hermetiinae</taxon>
        <taxon>Hermetia</taxon>
    </lineage>
</organism>
<reference evidence="2 3" key="1">
    <citation type="submission" date="2020-11" db="EMBL/GenBank/DDBJ databases">
        <authorList>
            <person name="Wallbank WR R."/>
            <person name="Pardo Diaz C."/>
            <person name="Kozak K."/>
            <person name="Martin S."/>
            <person name="Jiggins C."/>
            <person name="Moest M."/>
            <person name="Warren A I."/>
            <person name="Generalovic N T."/>
            <person name="Byers J.R.P. K."/>
            <person name="Montejo-Kovacevich G."/>
            <person name="Yen C E."/>
        </authorList>
    </citation>
    <scope>NUCLEOTIDE SEQUENCE [LARGE SCALE GENOMIC DNA]</scope>
</reference>
<dbReference type="InParanoid" id="A0A7R8YXX2"/>
<feature type="domain" description="Reverse transcriptase" evidence="1">
    <location>
        <begin position="8"/>
        <end position="278"/>
    </location>
</feature>
<dbReference type="SUPFAM" id="SSF56672">
    <property type="entry name" value="DNA/RNA polymerases"/>
    <property type="match status" value="1"/>
</dbReference>
<evidence type="ECO:0000313" key="2">
    <source>
        <dbReference type="EMBL" id="CAD7086205.1"/>
    </source>
</evidence>
<dbReference type="PROSITE" id="PS50878">
    <property type="entry name" value="RT_POL"/>
    <property type="match status" value="1"/>
</dbReference>
<dbReference type="EMBL" id="LR899011">
    <property type="protein sequence ID" value="CAD7086205.1"/>
    <property type="molecule type" value="Genomic_DNA"/>
</dbReference>
<gene>
    <name evidence="2" type="ORF">HERILL_LOCUS8997</name>
</gene>
<evidence type="ECO:0000259" key="1">
    <source>
        <dbReference type="PROSITE" id="PS50878"/>
    </source>
</evidence>
<evidence type="ECO:0000313" key="3">
    <source>
        <dbReference type="Proteomes" id="UP000594454"/>
    </source>
</evidence>
<dbReference type="PANTHER" id="PTHR19446">
    <property type="entry name" value="REVERSE TRANSCRIPTASES"/>
    <property type="match status" value="1"/>
</dbReference>
<dbReference type="GO" id="GO:0071897">
    <property type="term" value="P:DNA biosynthetic process"/>
    <property type="evidence" value="ECO:0007669"/>
    <property type="project" value="UniProtKB-ARBA"/>
</dbReference>
<dbReference type="CDD" id="cd01650">
    <property type="entry name" value="RT_nLTR_like"/>
    <property type="match status" value="1"/>
</dbReference>
<accession>A0A7R8YXX2</accession>
<sequence>MFAKVFTACLREGEFPEKWKLQKLILFPKPGKPLGDPSSYRPIYLVSTIGKLFEKVLYNRLLAVAEKEGGLSDKQFGFRKGRSTIDAINMVTGLARAAIQDDKCCAVVTLDVKNAFNTAKWTKIVEALTKPQAPKYIVRIVVAFLLGRRLYCNSDDGEKFFPMTCGVPQGSVLGPLLWLIMYNGVLTLRLPSGVTTIGFADDIGVTIVAKHLDEIEIYANEAIWEINSWLKKSGLSLAEHKTELVLISKRRKDTTVKIKVGEKTIYSQESLKYLGVIIDKRLDFKKHIECAATKASSIAVTISRILPNIGRPRQSRLRLISKVVSSVLLYAAPVWAPVLENKSNCGKLGMAYRLSALRVCSAYRTTSGEAAYVLAGTIPIDILADEGRRLYDKMYAIGESIVLRRQLARRESIANWQKRWNEAQTGRWTYRIIPHIRRWMERNHRELSYELTQFLSGHSLSLSIWTRRVTMVPKVW</sequence>
<dbReference type="InterPro" id="IPR043502">
    <property type="entry name" value="DNA/RNA_pol_sf"/>
</dbReference>
<protein>
    <recommendedName>
        <fullName evidence="1">Reverse transcriptase domain-containing protein</fullName>
    </recommendedName>
</protein>
<name>A0A7R8YXX2_HERIL</name>
<dbReference type="Proteomes" id="UP000594454">
    <property type="component" value="Chromosome 3"/>
</dbReference>
<keyword evidence="3" id="KW-1185">Reference proteome</keyword>
<proteinExistence type="predicted"/>
<dbReference type="InterPro" id="IPR000477">
    <property type="entry name" value="RT_dom"/>
</dbReference>
<dbReference type="Pfam" id="PF00078">
    <property type="entry name" value="RVT_1"/>
    <property type="match status" value="1"/>
</dbReference>
<dbReference type="AlphaFoldDB" id="A0A7R8YXX2"/>